<dbReference type="PANTHER" id="PTHR11649:SF13">
    <property type="entry name" value="ENGB-TYPE G DOMAIN-CONTAINING PROTEIN"/>
    <property type="match status" value="1"/>
</dbReference>
<protein>
    <recommendedName>
        <fullName evidence="10">Probable GTP-binding protein EngB</fullName>
    </recommendedName>
</protein>
<dbReference type="SUPFAM" id="SSF52540">
    <property type="entry name" value="P-loop containing nucleoside triphosphate hydrolases"/>
    <property type="match status" value="1"/>
</dbReference>
<dbReference type="PANTHER" id="PTHR11649">
    <property type="entry name" value="MSS1/TRME-RELATED GTP-BINDING PROTEIN"/>
    <property type="match status" value="1"/>
</dbReference>
<dbReference type="InterPro" id="IPR005225">
    <property type="entry name" value="Small_GTP-bd"/>
</dbReference>
<evidence type="ECO:0000256" key="5">
    <source>
        <dbReference type="ARBA" id="ARBA00022741"/>
    </source>
</evidence>
<keyword evidence="9 10" id="KW-0131">Cell cycle</keyword>
<dbReference type="GO" id="GO:0005829">
    <property type="term" value="C:cytosol"/>
    <property type="evidence" value="ECO:0007669"/>
    <property type="project" value="TreeGrafter"/>
</dbReference>
<evidence type="ECO:0000313" key="12">
    <source>
        <dbReference type="EMBL" id="EEJ41365.1"/>
    </source>
</evidence>
<dbReference type="PROSITE" id="PS51706">
    <property type="entry name" value="G_ENGB"/>
    <property type="match status" value="1"/>
</dbReference>
<proteinExistence type="inferred from homology"/>
<dbReference type="GO" id="GO:0046872">
    <property type="term" value="F:metal ion binding"/>
    <property type="evidence" value="ECO:0007669"/>
    <property type="project" value="UniProtKB-KW"/>
</dbReference>
<keyword evidence="3 10" id="KW-0132">Cell division</keyword>
<dbReference type="Pfam" id="PF01926">
    <property type="entry name" value="MMR_HSR1"/>
    <property type="match status" value="1"/>
</dbReference>
<comment type="function">
    <text evidence="10">Necessary for normal cell division and for the maintenance of normal septation.</text>
</comment>
<evidence type="ECO:0000259" key="11">
    <source>
        <dbReference type="PROSITE" id="PS51706"/>
    </source>
</evidence>
<evidence type="ECO:0000256" key="7">
    <source>
        <dbReference type="ARBA" id="ARBA00023134"/>
    </source>
</evidence>
<dbReference type="HOGENOM" id="CLU_033732_3_0_9"/>
<evidence type="ECO:0000256" key="10">
    <source>
        <dbReference type="HAMAP-Rule" id="MF_00321"/>
    </source>
</evidence>
<evidence type="ECO:0000256" key="3">
    <source>
        <dbReference type="ARBA" id="ARBA00022618"/>
    </source>
</evidence>
<comment type="similarity">
    <text evidence="2 10">Belongs to the TRAFAC class TrmE-Era-EngA-EngB-Septin-like GTPase superfamily. EngB GTPase family.</text>
</comment>
<dbReference type="Gene3D" id="3.40.50.300">
    <property type="entry name" value="P-loop containing nucleotide triphosphate hydrolases"/>
    <property type="match status" value="1"/>
</dbReference>
<keyword evidence="4" id="KW-0479">Metal-binding</keyword>
<dbReference type="Proteomes" id="UP000004483">
    <property type="component" value="Unassembled WGS sequence"/>
</dbReference>
<dbReference type="CDD" id="cd01876">
    <property type="entry name" value="YihA_EngB"/>
    <property type="match status" value="1"/>
</dbReference>
<dbReference type="InterPro" id="IPR006073">
    <property type="entry name" value="GTP-bd"/>
</dbReference>
<dbReference type="InterPro" id="IPR019987">
    <property type="entry name" value="GTP-bd_ribosome_bio_YsxC"/>
</dbReference>
<accession>C2ES05</accession>
<reference evidence="12 13" key="1">
    <citation type="submission" date="2009-01" db="EMBL/GenBank/DDBJ databases">
        <authorList>
            <person name="Qin X."/>
            <person name="Bachman B."/>
            <person name="Battles P."/>
            <person name="Bell A."/>
            <person name="Bess C."/>
            <person name="Bickham C."/>
            <person name="Chaboub L."/>
            <person name="Chen D."/>
            <person name="Coyle M."/>
            <person name="Deiros D.R."/>
            <person name="Dinh H."/>
            <person name="Forbes L."/>
            <person name="Fowler G."/>
            <person name="Francisco L."/>
            <person name="Fu Q."/>
            <person name="Gubbala S."/>
            <person name="Hale W."/>
            <person name="Han Y."/>
            <person name="Hemphill L."/>
            <person name="Highlander S.K."/>
            <person name="Hirani K."/>
            <person name="Hogues M."/>
            <person name="Jackson L."/>
            <person name="Jakkamsetti A."/>
            <person name="Javaid M."/>
            <person name="Jiang H."/>
            <person name="Korchina V."/>
            <person name="Kovar C."/>
            <person name="Lara F."/>
            <person name="Lee S."/>
            <person name="Mata R."/>
            <person name="Mathew T."/>
            <person name="Moen C."/>
            <person name="Morales K."/>
            <person name="Munidasa M."/>
            <person name="Nazareth L."/>
            <person name="Ngo R."/>
            <person name="Nguyen L."/>
            <person name="Okwuonu G."/>
            <person name="Ongeri F."/>
            <person name="Patil S."/>
            <person name="Petrosino J."/>
            <person name="Pham C."/>
            <person name="Pham P."/>
            <person name="Pu L.-L."/>
            <person name="Puazo M."/>
            <person name="Raj R."/>
            <person name="Reid J."/>
            <person name="Rouhana J."/>
            <person name="Saada N."/>
            <person name="Shang Y."/>
            <person name="Simmons D."/>
            <person name="Thornton R."/>
            <person name="Warren J."/>
            <person name="Weissenberger G."/>
            <person name="Zhang J."/>
            <person name="Zhang L."/>
            <person name="Zhou C."/>
            <person name="Zhu D."/>
            <person name="Muzny D."/>
            <person name="Worley K."/>
            <person name="Gibbs R."/>
        </authorList>
    </citation>
    <scope>NUCLEOTIDE SEQUENCE [LARGE SCALE GENOMIC DNA]</scope>
    <source>
        <strain evidence="12 13">ATCC 49540</strain>
    </source>
</reference>
<name>C2ES05_9LACO</name>
<sequence length="202" mass="23098">MCKAVQVNNVDLTISAVESKQYPATNYPEIALVGRSNVGKSSLTNVLINRRNFAHTSSQPGKTQTLNFYNVEDELYFVDVPGYGYAKVSKKERERFGKMIEEYLTTRQQLRGVIQLVDGRHKPTADDVSMYQWLAYYDIPTLIVGTKIDKVKPNARNRVKNDIIKTLDLTPKTPLVLFSAVKKQGKDQVWNWIEQRIGEEQN</sequence>
<dbReference type="AlphaFoldDB" id="C2ES05"/>
<comment type="cofactor">
    <cofactor evidence="1">
        <name>Mg(2+)</name>
        <dbReference type="ChEBI" id="CHEBI:18420"/>
    </cofactor>
</comment>
<evidence type="ECO:0000256" key="1">
    <source>
        <dbReference type="ARBA" id="ARBA00001946"/>
    </source>
</evidence>
<keyword evidence="8 10" id="KW-0717">Septation</keyword>
<dbReference type="GO" id="GO:0000917">
    <property type="term" value="P:division septum assembly"/>
    <property type="evidence" value="ECO:0007669"/>
    <property type="project" value="UniProtKB-KW"/>
</dbReference>
<dbReference type="InterPro" id="IPR030393">
    <property type="entry name" value="G_ENGB_dom"/>
</dbReference>
<keyword evidence="5 10" id="KW-0547">Nucleotide-binding</keyword>
<evidence type="ECO:0000256" key="4">
    <source>
        <dbReference type="ARBA" id="ARBA00022723"/>
    </source>
</evidence>
<dbReference type="STRING" id="1423814.HMPREF0549_0241"/>
<dbReference type="FunFam" id="3.40.50.300:FF:000098">
    <property type="entry name" value="Probable GTP-binding protein EngB"/>
    <property type="match status" value="1"/>
</dbReference>
<dbReference type="InterPro" id="IPR027417">
    <property type="entry name" value="P-loop_NTPase"/>
</dbReference>
<evidence type="ECO:0000256" key="8">
    <source>
        <dbReference type="ARBA" id="ARBA00023210"/>
    </source>
</evidence>
<gene>
    <name evidence="10" type="primary">engB</name>
    <name evidence="12" type="synonym">ysxC</name>
    <name evidence="12" type="ORF">HMPREF0549_0241</name>
</gene>
<evidence type="ECO:0000256" key="9">
    <source>
        <dbReference type="ARBA" id="ARBA00023306"/>
    </source>
</evidence>
<dbReference type="NCBIfam" id="TIGR00231">
    <property type="entry name" value="small_GTP"/>
    <property type="match status" value="1"/>
</dbReference>
<feature type="domain" description="EngB-type G" evidence="11">
    <location>
        <begin position="26"/>
        <end position="199"/>
    </location>
</feature>
<dbReference type="GO" id="GO:0005525">
    <property type="term" value="F:GTP binding"/>
    <property type="evidence" value="ECO:0007669"/>
    <property type="project" value="UniProtKB-UniRule"/>
</dbReference>
<dbReference type="eggNOG" id="COG0218">
    <property type="taxonomic scope" value="Bacteria"/>
</dbReference>
<dbReference type="NCBIfam" id="TIGR03598">
    <property type="entry name" value="GTPase_YsxC"/>
    <property type="match status" value="1"/>
</dbReference>
<dbReference type="EMBL" id="ACGV01000018">
    <property type="protein sequence ID" value="EEJ41365.1"/>
    <property type="molecule type" value="Genomic_DNA"/>
</dbReference>
<keyword evidence="7 10" id="KW-0342">GTP-binding</keyword>
<organism evidence="12 13">
    <name type="scientific">Limosilactobacillus vaginalis DSM 5837 = ATCC 49540</name>
    <dbReference type="NCBI Taxonomy" id="1423814"/>
    <lineage>
        <taxon>Bacteria</taxon>
        <taxon>Bacillati</taxon>
        <taxon>Bacillota</taxon>
        <taxon>Bacilli</taxon>
        <taxon>Lactobacillales</taxon>
        <taxon>Lactobacillaceae</taxon>
        <taxon>Limosilactobacillus</taxon>
    </lineage>
</organism>
<evidence type="ECO:0000256" key="2">
    <source>
        <dbReference type="ARBA" id="ARBA00009638"/>
    </source>
</evidence>
<evidence type="ECO:0000256" key="6">
    <source>
        <dbReference type="ARBA" id="ARBA00022842"/>
    </source>
</evidence>
<comment type="caution">
    <text evidence="12">The sequence shown here is derived from an EMBL/GenBank/DDBJ whole genome shotgun (WGS) entry which is preliminary data.</text>
</comment>
<evidence type="ECO:0000313" key="13">
    <source>
        <dbReference type="Proteomes" id="UP000004483"/>
    </source>
</evidence>
<keyword evidence="6" id="KW-0460">Magnesium</keyword>
<dbReference type="HAMAP" id="MF_00321">
    <property type="entry name" value="GTPase_EngB"/>
    <property type="match status" value="1"/>
</dbReference>